<dbReference type="GO" id="GO:0004376">
    <property type="term" value="F:GPI mannosyltransferase activity"/>
    <property type="evidence" value="ECO:0007669"/>
    <property type="project" value="InterPro"/>
</dbReference>
<evidence type="ECO:0000256" key="1">
    <source>
        <dbReference type="ARBA" id="ARBA00004477"/>
    </source>
</evidence>
<feature type="transmembrane region" description="Helical" evidence="11">
    <location>
        <begin position="327"/>
        <end position="347"/>
    </location>
</feature>
<evidence type="ECO:0000256" key="6">
    <source>
        <dbReference type="ARBA" id="ARBA00022679"/>
    </source>
</evidence>
<evidence type="ECO:0000313" key="13">
    <source>
        <dbReference type="Proteomes" id="UP001432027"/>
    </source>
</evidence>
<keyword evidence="4 11" id="KW-0337">GPI-anchor biosynthesis</keyword>
<sequence length="462" mass="52904">RTLLILYAIITRAVVFLLQLVFSSFDFSTDAFKGPQEREGWVGRMFRGFSRWDSLQFLHIAKYGYTYEHSLAFFPFFPTVIRTGSSLLSTVSTGVIVSPDSIVIAAVLLNFVTFIISSILIYDISFTITSSVKISLISFFLFSINPASIFFSSIYTESVYCCLTLLGIRLLLSSRSSVLTLPLTTLLFSCSLLTRSNGLLNIGYIVFYDGLRLFGPRRDRLWDRNIGVQMFKIGAYLIRIGTAIVIIVLTLRVHSIRQRIRFCSETPKYLPQSIVEFGQEQNLKIVGTHVPWCSETSLVYPSFYSSIQDRFWDVSCFGYWKIQKIPCFLLAIPSLFFTFYCASRVINRLMHNGLEWLMNSHGDSLPFAIHSITLAIPALLIYNVEVFTRIVFSSSPFLYIELARIIHERTPNVASEDLGKPRMFPFLPYLLYRRDICCLISTYFFLYYSLGTAMHSSFLPFT</sequence>
<dbReference type="EC" id="2.4.1.-" evidence="11"/>
<keyword evidence="5 11" id="KW-0328">Glycosyltransferase</keyword>
<accession>A0AAV5U120</accession>
<keyword evidence="6 11" id="KW-0808">Transferase</keyword>
<dbReference type="EMBL" id="BTSX01000005">
    <property type="protein sequence ID" value="GMT00544.1"/>
    <property type="molecule type" value="Genomic_DNA"/>
</dbReference>
<dbReference type="GO" id="GO:0005789">
    <property type="term" value="C:endoplasmic reticulum membrane"/>
    <property type="evidence" value="ECO:0007669"/>
    <property type="project" value="UniProtKB-SubCell"/>
</dbReference>
<proteinExistence type="inferred from homology"/>
<organism evidence="12 13">
    <name type="scientific">Pristionchus entomophagus</name>
    <dbReference type="NCBI Taxonomy" id="358040"/>
    <lineage>
        <taxon>Eukaryota</taxon>
        <taxon>Metazoa</taxon>
        <taxon>Ecdysozoa</taxon>
        <taxon>Nematoda</taxon>
        <taxon>Chromadorea</taxon>
        <taxon>Rhabditida</taxon>
        <taxon>Rhabditina</taxon>
        <taxon>Diplogasteromorpha</taxon>
        <taxon>Diplogasteroidea</taxon>
        <taxon>Neodiplogasteridae</taxon>
        <taxon>Pristionchus</taxon>
    </lineage>
</organism>
<evidence type="ECO:0000256" key="5">
    <source>
        <dbReference type="ARBA" id="ARBA00022676"/>
    </source>
</evidence>
<comment type="pathway">
    <text evidence="2 11">Glycolipid biosynthesis; glycosylphosphatidylinositol-anchor biosynthesis.</text>
</comment>
<dbReference type="GO" id="GO:0006506">
    <property type="term" value="P:GPI anchor biosynthetic process"/>
    <property type="evidence" value="ECO:0007669"/>
    <property type="project" value="UniProtKB-KW"/>
</dbReference>
<keyword evidence="13" id="KW-1185">Reference proteome</keyword>
<evidence type="ECO:0000256" key="11">
    <source>
        <dbReference type="RuleBase" id="RU363112"/>
    </source>
</evidence>
<dbReference type="InterPro" id="IPR007315">
    <property type="entry name" value="PIG-V/Gpi18"/>
</dbReference>
<feature type="non-terminal residue" evidence="12">
    <location>
        <position position="1"/>
    </location>
</feature>
<protein>
    <recommendedName>
        <fullName evidence="11">GPI mannosyltransferase 2</fullName>
        <ecNumber evidence="11">2.4.1.-</ecNumber>
    </recommendedName>
</protein>
<dbReference type="GO" id="GO:0000009">
    <property type="term" value="F:alpha-1,6-mannosyltransferase activity"/>
    <property type="evidence" value="ECO:0007669"/>
    <property type="project" value="InterPro"/>
</dbReference>
<evidence type="ECO:0000256" key="7">
    <source>
        <dbReference type="ARBA" id="ARBA00022692"/>
    </source>
</evidence>
<evidence type="ECO:0000256" key="4">
    <source>
        <dbReference type="ARBA" id="ARBA00022502"/>
    </source>
</evidence>
<comment type="subcellular location">
    <subcellularLocation>
        <location evidence="1 11">Endoplasmic reticulum membrane</location>
        <topology evidence="1 11">Multi-pass membrane protein</topology>
    </subcellularLocation>
</comment>
<keyword evidence="10 11" id="KW-0472">Membrane</keyword>
<dbReference type="Pfam" id="PF04188">
    <property type="entry name" value="Mannosyl_trans2"/>
    <property type="match status" value="1"/>
</dbReference>
<dbReference type="Proteomes" id="UP001432027">
    <property type="component" value="Unassembled WGS sequence"/>
</dbReference>
<comment type="caution">
    <text evidence="12">The sequence shown here is derived from an EMBL/GenBank/DDBJ whole genome shotgun (WGS) entry which is preliminary data.</text>
</comment>
<evidence type="ECO:0000256" key="10">
    <source>
        <dbReference type="ARBA" id="ARBA00023136"/>
    </source>
</evidence>
<feature type="transmembrane region" description="Helical" evidence="11">
    <location>
        <begin position="367"/>
        <end position="384"/>
    </location>
</feature>
<evidence type="ECO:0000256" key="8">
    <source>
        <dbReference type="ARBA" id="ARBA00022824"/>
    </source>
</evidence>
<name>A0AAV5U120_9BILA</name>
<feature type="transmembrane region" description="Helical" evidence="11">
    <location>
        <begin position="102"/>
        <end position="122"/>
    </location>
</feature>
<evidence type="ECO:0000313" key="12">
    <source>
        <dbReference type="EMBL" id="GMT00544.1"/>
    </source>
</evidence>
<dbReference type="PANTHER" id="PTHR12468:SF2">
    <property type="entry name" value="GPI MANNOSYLTRANSFERASE 2"/>
    <property type="match status" value="1"/>
</dbReference>
<keyword evidence="9 11" id="KW-1133">Transmembrane helix</keyword>
<comment type="caution">
    <text evidence="11">Lacks conserved residue(s) required for the propagation of feature annotation.</text>
</comment>
<keyword evidence="8 11" id="KW-0256">Endoplasmic reticulum</keyword>
<evidence type="ECO:0000256" key="9">
    <source>
        <dbReference type="ARBA" id="ARBA00022989"/>
    </source>
</evidence>
<dbReference type="AlphaFoldDB" id="A0AAV5U120"/>
<feature type="transmembrane region" description="Helical" evidence="11">
    <location>
        <begin position="134"/>
        <end position="151"/>
    </location>
</feature>
<evidence type="ECO:0000256" key="2">
    <source>
        <dbReference type="ARBA" id="ARBA00004687"/>
    </source>
</evidence>
<evidence type="ECO:0000256" key="3">
    <source>
        <dbReference type="ARBA" id="ARBA00008698"/>
    </source>
</evidence>
<gene>
    <name evidence="12" type="ORF">PENTCL1PPCAC_22718</name>
</gene>
<reference evidence="12" key="1">
    <citation type="submission" date="2023-10" db="EMBL/GenBank/DDBJ databases">
        <title>Genome assembly of Pristionchus species.</title>
        <authorList>
            <person name="Yoshida K."/>
            <person name="Sommer R.J."/>
        </authorList>
    </citation>
    <scope>NUCLEOTIDE SEQUENCE</scope>
    <source>
        <strain evidence="12">RS0144</strain>
    </source>
</reference>
<feature type="transmembrane region" description="Helical" evidence="11">
    <location>
        <begin position="430"/>
        <end position="450"/>
    </location>
</feature>
<comment type="function">
    <text evidence="11">Mannosyltransferase involved in glycosylphosphatidylinositol-anchor biosynthesis.</text>
</comment>
<keyword evidence="7 11" id="KW-0812">Transmembrane</keyword>
<dbReference type="PANTHER" id="PTHR12468">
    <property type="entry name" value="GPI MANNOSYLTRANSFERASE 2"/>
    <property type="match status" value="1"/>
</dbReference>
<comment type="similarity">
    <text evidence="3 11">Belongs to the PIGV family.</text>
</comment>
<dbReference type="GO" id="GO:0031501">
    <property type="term" value="C:mannosyltransferase complex"/>
    <property type="evidence" value="ECO:0007669"/>
    <property type="project" value="TreeGrafter"/>
</dbReference>
<feature type="transmembrane region" description="Helical" evidence="11">
    <location>
        <begin position="228"/>
        <end position="251"/>
    </location>
</feature>